<name>A0A810MQR6_9ACTN</name>
<dbReference type="Gene3D" id="3.30.460.40">
    <property type="match status" value="1"/>
</dbReference>
<dbReference type="Pfam" id="PF10706">
    <property type="entry name" value="Aminoglyc_resit"/>
    <property type="match status" value="1"/>
</dbReference>
<accession>A0A810MQR6</accession>
<keyword evidence="2" id="KW-1185">Reference proteome</keyword>
<dbReference type="Proteomes" id="UP000680866">
    <property type="component" value="Chromosome"/>
</dbReference>
<dbReference type="AlphaFoldDB" id="A0A810MQR6"/>
<dbReference type="InterPro" id="IPR019646">
    <property type="entry name" value="Aminoglyc_AdlTrfase"/>
</dbReference>
<sequence>MTSRYVMDAADAVALLGRLADHGVEVCVGGGWGVDALLGEQTREHSDLDVWLPAAHLERLFVAVAGTGLDRIFPWPGDRPWNFVLHDGVRLRVDLHLYEPLPDGMLHYGSVVDGVLFPAEALAGRGLITEVQVRCEAAEWSVRWHTGYPPREVDRHDVPLLCTRFGIDLPEAFR</sequence>
<evidence type="ECO:0000313" key="1">
    <source>
        <dbReference type="EMBL" id="BCJ63044.1"/>
    </source>
</evidence>
<evidence type="ECO:0000313" key="2">
    <source>
        <dbReference type="Proteomes" id="UP000680866"/>
    </source>
</evidence>
<organism evidence="1 2">
    <name type="scientific">Polymorphospora rubra</name>
    <dbReference type="NCBI Taxonomy" id="338584"/>
    <lineage>
        <taxon>Bacteria</taxon>
        <taxon>Bacillati</taxon>
        <taxon>Actinomycetota</taxon>
        <taxon>Actinomycetes</taxon>
        <taxon>Micromonosporales</taxon>
        <taxon>Micromonosporaceae</taxon>
        <taxon>Polymorphospora</taxon>
    </lineage>
</organism>
<protein>
    <submittedName>
        <fullName evidence="1">Aminoglycoside nucleotidyltransferase</fullName>
    </submittedName>
</protein>
<dbReference type="EMBL" id="AP023359">
    <property type="protein sequence ID" value="BCJ63044.1"/>
    <property type="molecule type" value="Genomic_DNA"/>
</dbReference>
<dbReference type="RefSeq" id="WP_212820459.1">
    <property type="nucleotide sequence ID" value="NZ_AP023359.1"/>
</dbReference>
<reference evidence="1" key="1">
    <citation type="submission" date="2020-08" db="EMBL/GenBank/DDBJ databases">
        <title>Whole genome shotgun sequence of Polymorphospora rubra NBRC 101157.</title>
        <authorList>
            <person name="Komaki H."/>
            <person name="Tamura T."/>
        </authorList>
    </citation>
    <scope>NUCLEOTIDE SEQUENCE</scope>
    <source>
        <strain evidence="1">NBRC 101157</strain>
    </source>
</reference>
<proteinExistence type="predicted"/>
<dbReference type="KEGG" id="pry:Prubr_00650"/>
<gene>
    <name evidence="1" type="ORF">Prubr_00650</name>
</gene>